<evidence type="ECO:0000313" key="2">
    <source>
        <dbReference type="EMBL" id="EFR46649.1"/>
    </source>
</evidence>
<accession>A0ABN0BAM3</accession>
<keyword evidence="1" id="KW-0472">Membrane</keyword>
<proteinExistence type="predicted"/>
<organism evidence="2 3">
    <name type="scientific">Helicobacter cinaedi CCUG 18818 = ATCC BAA-847</name>
    <dbReference type="NCBI Taxonomy" id="537971"/>
    <lineage>
        <taxon>Bacteria</taxon>
        <taxon>Pseudomonadati</taxon>
        <taxon>Campylobacterota</taxon>
        <taxon>Epsilonproteobacteria</taxon>
        <taxon>Campylobacterales</taxon>
        <taxon>Helicobacteraceae</taxon>
        <taxon>Helicobacter</taxon>
    </lineage>
</organism>
<evidence type="ECO:0000313" key="3">
    <source>
        <dbReference type="Proteomes" id="UP000005755"/>
    </source>
</evidence>
<evidence type="ECO:0000256" key="1">
    <source>
        <dbReference type="SAM" id="Phobius"/>
    </source>
</evidence>
<keyword evidence="3" id="KW-1185">Reference proteome</keyword>
<dbReference type="Proteomes" id="UP000005755">
    <property type="component" value="Unassembled WGS sequence"/>
</dbReference>
<protein>
    <submittedName>
        <fullName evidence="2">Uncharacterized protein</fullName>
    </submittedName>
</protein>
<keyword evidence="1" id="KW-1133">Transmembrane helix</keyword>
<sequence>MHLFLAHAYRHIRGIIICRICPIRPGEVSNLTIHSSGFIFLALRIAILKCAVLFLKGMQAS</sequence>
<gene>
    <name evidence="2" type="ORF">HCCG_01196</name>
</gene>
<reference evidence="3" key="1">
    <citation type="journal article" date="2014" name="Genome Announc.">
        <title>Draft genome sequences of six enterohepatic helicobacter species isolated from humans and one from rhesus macaques.</title>
        <authorList>
            <person name="Shen Z."/>
            <person name="Sheh A."/>
            <person name="Young S.K."/>
            <person name="Abouelliel A."/>
            <person name="Ward D.V."/>
            <person name="Earl A.M."/>
            <person name="Fox J.G."/>
        </authorList>
    </citation>
    <scope>NUCLEOTIDE SEQUENCE [LARGE SCALE GENOMIC DNA]</scope>
    <source>
        <strain evidence="3">CCUG 18818</strain>
    </source>
</reference>
<feature type="transmembrane region" description="Helical" evidence="1">
    <location>
        <begin position="37"/>
        <end position="55"/>
    </location>
</feature>
<keyword evidence="1" id="KW-0812">Transmembrane</keyword>
<dbReference type="EMBL" id="DS990392">
    <property type="protein sequence ID" value="EFR46649.1"/>
    <property type="molecule type" value="Genomic_DNA"/>
</dbReference>
<name>A0ABN0BAM3_9HELI</name>